<dbReference type="Pfam" id="PF00561">
    <property type="entry name" value="Abhydrolase_1"/>
    <property type="match status" value="1"/>
</dbReference>
<feature type="domain" description="AB hydrolase-1" evidence="2">
    <location>
        <begin position="58"/>
        <end position="293"/>
    </location>
</feature>
<gene>
    <name evidence="3" type="ORF">MNBD_GAMMA05-791</name>
</gene>
<dbReference type="PIRSF" id="PIRSF005211">
    <property type="entry name" value="Ab_hydro_YheT"/>
    <property type="match status" value="1"/>
</dbReference>
<dbReference type="EMBL" id="UOFE01000039">
    <property type="protein sequence ID" value="VAW54309.1"/>
    <property type="molecule type" value="Genomic_DNA"/>
</dbReference>
<keyword evidence="3" id="KW-0808">Transferase</keyword>
<evidence type="ECO:0000313" key="3">
    <source>
        <dbReference type="EMBL" id="VAW54309.1"/>
    </source>
</evidence>
<dbReference type="AlphaFoldDB" id="A0A3B0WYL3"/>
<proteinExistence type="inferred from homology"/>
<dbReference type="SUPFAM" id="SSF53474">
    <property type="entry name" value="alpha/beta-Hydrolases"/>
    <property type="match status" value="1"/>
</dbReference>
<evidence type="ECO:0000256" key="1">
    <source>
        <dbReference type="ARBA" id="ARBA00010884"/>
    </source>
</evidence>
<comment type="similarity">
    <text evidence="1">Belongs to the AB hydrolase superfamily. AB hydrolase 4 family.</text>
</comment>
<keyword evidence="3" id="KW-0378">Hydrolase</keyword>
<organism evidence="3">
    <name type="scientific">hydrothermal vent metagenome</name>
    <dbReference type="NCBI Taxonomy" id="652676"/>
    <lineage>
        <taxon>unclassified sequences</taxon>
        <taxon>metagenomes</taxon>
        <taxon>ecological metagenomes</taxon>
    </lineage>
</organism>
<keyword evidence="3" id="KW-0418">Kinase</keyword>
<reference evidence="3" key="1">
    <citation type="submission" date="2018-06" db="EMBL/GenBank/DDBJ databases">
        <authorList>
            <person name="Zhirakovskaya E."/>
        </authorList>
    </citation>
    <scope>NUCLEOTIDE SEQUENCE</scope>
</reference>
<evidence type="ECO:0000259" key="2">
    <source>
        <dbReference type="Pfam" id="PF00561"/>
    </source>
</evidence>
<dbReference type="GO" id="GO:0034338">
    <property type="term" value="F:short-chain carboxylesterase activity"/>
    <property type="evidence" value="ECO:0007669"/>
    <property type="project" value="TreeGrafter"/>
</dbReference>
<sequence length="315" mass="35902">MKSADFKPAWWLRSPHLQTLWPVFFKKRHALDLDDEQLELNDGDFLDLCWSKQSSDKIVLVLHGLEGSINSHYANSVVYELEQSGYRPVFMHFRGCSGRRNRLARAYHSGDTGDLSFVVDYIYKKTGRHPYAAIAYSLGANVLLKWLGETAETNPLSKAVALSIPFKLQDAAKRLEKGVSKIYREHLLKSLRRTYIDKFNHIDSPLNINVNQLKSFWDYDDKVTAPLHGFDGAQDYYDTCSCRQFLKNIKVKTRIIHSADDPFMFESTVPNNSELSDSVDFVLTQGGGHVGFIASDSPCSSYSWSDKKIIEFLAK</sequence>
<dbReference type="GO" id="GO:0047372">
    <property type="term" value="F:monoacylglycerol lipase activity"/>
    <property type="evidence" value="ECO:0007669"/>
    <property type="project" value="TreeGrafter"/>
</dbReference>
<dbReference type="InterPro" id="IPR050960">
    <property type="entry name" value="AB_hydrolase_4_sf"/>
</dbReference>
<name>A0A3B0WYL3_9ZZZZ</name>
<dbReference type="GO" id="GO:0016301">
    <property type="term" value="F:kinase activity"/>
    <property type="evidence" value="ECO:0007669"/>
    <property type="project" value="UniProtKB-KW"/>
</dbReference>
<dbReference type="PANTHER" id="PTHR10794">
    <property type="entry name" value="ABHYDROLASE DOMAIN-CONTAINING PROTEIN"/>
    <property type="match status" value="1"/>
</dbReference>
<dbReference type="InterPro" id="IPR012020">
    <property type="entry name" value="ABHD4"/>
</dbReference>
<dbReference type="InterPro" id="IPR029058">
    <property type="entry name" value="AB_hydrolase_fold"/>
</dbReference>
<dbReference type="NCBIfam" id="NF008218">
    <property type="entry name" value="PRK10985.1"/>
    <property type="match status" value="1"/>
</dbReference>
<accession>A0A3B0WYL3</accession>
<dbReference type="Gene3D" id="3.40.50.1820">
    <property type="entry name" value="alpha/beta hydrolase"/>
    <property type="match status" value="1"/>
</dbReference>
<protein>
    <submittedName>
        <fullName evidence="3">Hydrolase, alpha/beta fold family functionally coupled to Phosphoribulokinase</fullName>
    </submittedName>
</protein>
<dbReference type="PANTHER" id="PTHR10794:SF94">
    <property type="entry name" value="ESTERASE YHET-RELATED"/>
    <property type="match status" value="1"/>
</dbReference>
<dbReference type="InterPro" id="IPR000073">
    <property type="entry name" value="AB_hydrolase_1"/>
</dbReference>